<dbReference type="EMBL" id="QJKB01000001">
    <property type="protein sequence ID" value="PXX46752.1"/>
    <property type="molecule type" value="Genomic_DNA"/>
</dbReference>
<organism evidence="1 2">
    <name type="scientific">Undibacterium pigrum</name>
    <dbReference type="NCBI Taxonomy" id="401470"/>
    <lineage>
        <taxon>Bacteria</taxon>
        <taxon>Pseudomonadati</taxon>
        <taxon>Pseudomonadota</taxon>
        <taxon>Betaproteobacteria</taxon>
        <taxon>Burkholderiales</taxon>
        <taxon>Oxalobacteraceae</taxon>
        <taxon>Undibacterium</taxon>
    </lineage>
</organism>
<proteinExistence type="predicted"/>
<sequence length="252" mass="29049">MVVTSELINAILGMKDMPVQKKVAIMQPYFCPYVAYFQLISSVDVFVIYDNIKYTKKGWINRNRILQDGSDKLISLPLKTASDYLDVVDRELADNFDAKKLLNQIRAAYLHAPYFKQIYPLLESIVRYPERNLFEFLYHSVVKICTHLHISTKIIKSSSLDIDHSLKNQDKVLAICQSLGATQYVNALGGQDLYSKADFLSRNIALNFIQSELREYQQFGAKFVPWLSIIDLMMFNSDDEISDYLKNGYTLL</sequence>
<protein>
    <submittedName>
        <fullName evidence="1">WbqC-like protein</fullName>
    </submittedName>
</protein>
<evidence type="ECO:0000313" key="1">
    <source>
        <dbReference type="EMBL" id="PXX46752.1"/>
    </source>
</evidence>
<dbReference type="InterPro" id="IPR014985">
    <property type="entry name" value="WbqC"/>
</dbReference>
<evidence type="ECO:0000313" key="2">
    <source>
        <dbReference type="Proteomes" id="UP000247792"/>
    </source>
</evidence>
<gene>
    <name evidence="1" type="ORF">DFR42_101327</name>
</gene>
<dbReference type="AlphaFoldDB" id="A0A318JHQ5"/>
<dbReference type="Pfam" id="PF08889">
    <property type="entry name" value="WbqC"/>
    <property type="match status" value="1"/>
</dbReference>
<keyword evidence="2" id="KW-1185">Reference proteome</keyword>
<dbReference type="Proteomes" id="UP000247792">
    <property type="component" value="Unassembled WGS sequence"/>
</dbReference>
<name>A0A318JHQ5_9BURK</name>
<comment type="caution">
    <text evidence="1">The sequence shown here is derived from an EMBL/GenBank/DDBJ whole genome shotgun (WGS) entry which is preliminary data.</text>
</comment>
<accession>A0A318JHQ5</accession>
<reference evidence="1 2" key="1">
    <citation type="submission" date="2018-05" db="EMBL/GenBank/DDBJ databases">
        <title>Genomic Encyclopedia of Type Strains, Phase IV (KMG-IV): sequencing the most valuable type-strain genomes for metagenomic binning, comparative biology and taxonomic classification.</title>
        <authorList>
            <person name="Goeker M."/>
        </authorList>
    </citation>
    <scope>NUCLEOTIDE SEQUENCE [LARGE SCALE GENOMIC DNA]</scope>
    <source>
        <strain evidence="1 2">DSM 19792</strain>
    </source>
</reference>